<dbReference type="Pfam" id="PF02310">
    <property type="entry name" value="B12-binding"/>
    <property type="match status" value="1"/>
</dbReference>
<gene>
    <name evidence="6" type="ORF">SCAL_001545</name>
</gene>
<evidence type="ECO:0000259" key="4">
    <source>
        <dbReference type="PROSITE" id="PS51332"/>
    </source>
</evidence>
<dbReference type="PROSITE" id="PS51332">
    <property type="entry name" value="B12_BINDING"/>
    <property type="match status" value="1"/>
</dbReference>
<sequence>MDREEFLEAVKNALVVGDKETCVNLIKEHIDEGIATPLDILRLGLGEGMTIAGDKYEAGEYFVPEMLMCVDVMDAAMEIVMPRIKEEMAASGGETIGKVVIGVVEGDIHDIGKTITASLLEAAGFEVYDLGRDVPAEEFIKKAKEVGADVIAASTLMTPTLEVMEELHEDLEDEGLRDKVKTIIGGGATSDEFAEEIGADGYAADAVEGVDAIKRMVQEIKMAMAELDKRVE</sequence>
<dbReference type="GO" id="GO:0046653">
    <property type="term" value="P:tetrahydrofolate metabolic process"/>
    <property type="evidence" value="ECO:0007669"/>
    <property type="project" value="TreeGrafter"/>
</dbReference>
<keyword evidence="6" id="KW-0489">Methyltransferase</keyword>
<dbReference type="Gene3D" id="1.10.1240.10">
    <property type="entry name" value="Methionine synthase domain"/>
    <property type="match status" value="1"/>
</dbReference>
<dbReference type="Pfam" id="PF02607">
    <property type="entry name" value="B12-binding_2"/>
    <property type="match status" value="1"/>
</dbReference>
<organism evidence="6 7">
    <name type="scientific">Candidatus Syntropharchaeum caldarium</name>
    <dbReference type="NCBI Taxonomy" id="1838285"/>
    <lineage>
        <taxon>Archaea</taxon>
        <taxon>Methanobacteriati</taxon>
        <taxon>Methanobacteriota</taxon>
        <taxon>Stenosarchaea group</taxon>
        <taxon>Methanomicrobia</taxon>
        <taxon>Methanosarcinales</taxon>
        <taxon>ANME-2 cluster</taxon>
        <taxon>Candidatus Syntropharchaeum</taxon>
    </lineage>
</organism>
<keyword evidence="6" id="KW-0808">Transferase</keyword>
<protein>
    <submittedName>
        <fullName evidence="6">Corrinoid methyltransferase</fullName>
    </submittedName>
</protein>
<keyword evidence="7" id="KW-1185">Reference proteome</keyword>
<dbReference type="Gene3D" id="3.40.50.280">
    <property type="entry name" value="Cobalamin-binding domain"/>
    <property type="match status" value="1"/>
</dbReference>
<dbReference type="PATRIC" id="fig|1838285.3.peg.1569"/>
<evidence type="ECO:0000256" key="1">
    <source>
        <dbReference type="ARBA" id="ARBA00010854"/>
    </source>
</evidence>
<evidence type="ECO:0000259" key="5">
    <source>
        <dbReference type="PROSITE" id="PS51337"/>
    </source>
</evidence>
<comment type="caution">
    <text evidence="6">The sequence shown here is derived from an EMBL/GenBank/DDBJ whole genome shotgun (WGS) entry which is preliminary data.</text>
</comment>
<dbReference type="InterPro" id="IPR050554">
    <property type="entry name" value="Met_Synthase/Corrinoid"/>
</dbReference>
<dbReference type="GO" id="GO:0031419">
    <property type="term" value="F:cobalamin binding"/>
    <property type="evidence" value="ECO:0007669"/>
    <property type="project" value="InterPro"/>
</dbReference>
<dbReference type="SUPFAM" id="SSF47644">
    <property type="entry name" value="Methionine synthase domain"/>
    <property type="match status" value="1"/>
</dbReference>
<dbReference type="FunFam" id="3.40.50.280:FF:000003">
    <property type="entry name" value="Dimethylamine methyltransferase corrinoid protein"/>
    <property type="match status" value="1"/>
</dbReference>
<dbReference type="PANTHER" id="PTHR45833:SF1">
    <property type="entry name" value="METHIONINE SYNTHASE"/>
    <property type="match status" value="1"/>
</dbReference>
<dbReference type="PANTHER" id="PTHR45833">
    <property type="entry name" value="METHIONINE SYNTHASE"/>
    <property type="match status" value="1"/>
</dbReference>
<proteinExistence type="inferred from homology"/>
<dbReference type="InterPro" id="IPR003759">
    <property type="entry name" value="Cbl-bd_cap"/>
</dbReference>
<dbReference type="InterPro" id="IPR036594">
    <property type="entry name" value="Meth_synthase_dom"/>
</dbReference>
<dbReference type="PROSITE" id="PS51337">
    <property type="entry name" value="B12_BINDING_NTER"/>
    <property type="match status" value="1"/>
</dbReference>
<dbReference type="GO" id="GO:0046872">
    <property type="term" value="F:metal ion binding"/>
    <property type="evidence" value="ECO:0007669"/>
    <property type="project" value="UniProtKB-KW"/>
</dbReference>
<keyword evidence="2" id="KW-0479">Metal-binding</keyword>
<evidence type="ECO:0000313" key="6">
    <source>
        <dbReference type="EMBL" id="OFV67276.1"/>
    </source>
</evidence>
<evidence type="ECO:0000313" key="7">
    <source>
        <dbReference type="Proteomes" id="UP000186940"/>
    </source>
</evidence>
<evidence type="ECO:0000256" key="3">
    <source>
        <dbReference type="ARBA" id="ARBA00023285"/>
    </source>
</evidence>
<name>A0A1F2P9K4_9EURY</name>
<evidence type="ECO:0000256" key="2">
    <source>
        <dbReference type="ARBA" id="ARBA00022723"/>
    </source>
</evidence>
<comment type="similarity">
    <text evidence="1">Belongs to the methylamine corrinoid protein family.</text>
</comment>
<dbReference type="GO" id="GO:0032259">
    <property type="term" value="P:methylation"/>
    <property type="evidence" value="ECO:0007669"/>
    <property type="project" value="UniProtKB-KW"/>
</dbReference>
<feature type="domain" description="B12-binding N-terminal" evidence="5">
    <location>
        <begin position="1"/>
        <end position="92"/>
    </location>
</feature>
<dbReference type="Proteomes" id="UP000186940">
    <property type="component" value="Unassembled WGS sequence"/>
</dbReference>
<reference evidence="6" key="1">
    <citation type="submission" date="2016-05" db="EMBL/GenBank/DDBJ databases">
        <title>Microbial consortia oxidize butane by reversing methanogenesis.</title>
        <authorList>
            <person name="Laso-Perez R."/>
            <person name="Richter M."/>
            <person name="Wegener G."/>
            <person name="Musat F."/>
        </authorList>
    </citation>
    <scope>NUCLEOTIDE SEQUENCE [LARGE SCALE GENOMIC DNA]</scope>
    <source>
        <strain evidence="6">BOX2</strain>
    </source>
</reference>
<dbReference type="STRING" id="1838285.SCAL_001545"/>
<feature type="domain" description="B12-binding" evidence="4">
    <location>
        <begin position="96"/>
        <end position="227"/>
    </location>
</feature>
<dbReference type="SUPFAM" id="SSF52242">
    <property type="entry name" value="Cobalamin (vitamin B12)-binding domain"/>
    <property type="match status" value="1"/>
</dbReference>
<dbReference type="EMBL" id="LYOS01000005">
    <property type="protein sequence ID" value="OFV67276.1"/>
    <property type="molecule type" value="Genomic_DNA"/>
</dbReference>
<dbReference type="GO" id="GO:0050667">
    <property type="term" value="P:homocysteine metabolic process"/>
    <property type="evidence" value="ECO:0007669"/>
    <property type="project" value="TreeGrafter"/>
</dbReference>
<dbReference type="GO" id="GO:0005829">
    <property type="term" value="C:cytosol"/>
    <property type="evidence" value="ECO:0007669"/>
    <property type="project" value="TreeGrafter"/>
</dbReference>
<dbReference type="GO" id="GO:0008705">
    <property type="term" value="F:methionine synthase activity"/>
    <property type="evidence" value="ECO:0007669"/>
    <property type="project" value="TreeGrafter"/>
</dbReference>
<dbReference type="InterPro" id="IPR006158">
    <property type="entry name" value="Cobalamin-bd"/>
</dbReference>
<keyword evidence="3" id="KW-0170">Cobalt</keyword>
<dbReference type="InterPro" id="IPR036724">
    <property type="entry name" value="Cobalamin-bd_sf"/>
</dbReference>
<dbReference type="SMART" id="SM01018">
    <property type="entry name" value="B12-binding_2"/>
    <property type="match status" value="1"/>
</dbReference>
<dbReference type="AlphaFoldDB" id="A0A1F2P9K4"/>
<accession>A0A1F2P9K4</accession>